<dbReference type="SMART" id="SM00833">
    <property type="entry name" value="CobW_C"/>
    <property type="match status" value="1"/>
</dbReference>
<dbReference type="Pfam" id="PF02492">
    <property type="entry name" value="cobW"/>
    <property type="match status" value="1"/>
</dbReference>
<dbReference type="PANTHER" id="PTHR13748:SF59">
    <property type="entry name" value="COBW C-TERMINAL DOMAIN-CONTAINING PROTEIN"/>
    <property type="match status" value="1"/>
</dbReference>
<reference evidence="8 9" key="1">
    <citation type="journal article" date="2008" name="Proc. Natl. Acad. Sci. U.S.A.">
        <title>Niche adaptation and genome expansion in the chlorophyll d-producing cyanobacterium Acaryochloris marina.</title>
        <authorList>
            <person name="Swingley W.D."/>
            <person name="Chen M."/>
            <person name="Cheung P.C."/>
            <person name="Conrad A.L."/>
            <person name="Dejesa L.C."/>
            <person name="Hao J."/>
            <person name="Honchak B.M."/>
            <person name="Karbach L.E."/>
            <person name="Kurdoglu A."/>
            <person name="Lahiri S."/>
            <person name="Mastrian S.D."/>
            <person name="Miyashita H."/>
            <person name="Page L."/>
            <person name="Ramakrishna P."/>
            <person name="Satoh S."/>
            <person name="Sattley W.M."/>
            <person name="Shimada Y."/>
            <person name="Taylor H.L."/>
            <person name="Tomo T."/>
            <person name="Tsuchiya T."/>
            <person name="Wang Z.T."/>
            <person name="Raymond J."/>
            <person name="Mimuro M."/>
            <person name="Blankenship R.E."/>
            <person name="Touchman J.W."/>
        </authorList>
    </citation>
    <scope>NUCLEOTIDE SEQUENCE [LARGE SCALE GENOMIC DNA]</scope>
    <source>
        <strain evidence="9">MBIC 11017</strain>
        <plasmid evidence="9">Plasmid pREB2</plasmid>
    </source>
</reference>
<dbReference type="AlphaFoldDB" id="A8ZM68"/>
<accession>A8ZM68</accession>
<dbReference type="Gene3D" id="3.40.50.300">
    <property type="entry name" value="P-loop containing nucleotide triphosphate hydrolases"/>
    <property type="match status" value="1"/>
</dbReference>
<dbReference type="GO" id="GO:0016787">
    <property type="term" value="F:hydrolase activity"/>
    <property type="evidence" value="ECO:0007669"/>
    <property type="project" value="UniProtKB-KW"/>
</dbReference>
<organism evidence="8 9">
    <name type="scientific">Acaryochloris marina (strain MBIC 11017)</name>
    <dbReference type="NCBI Taxonomy" id="329726"/>
    <lineage>
        <taxon>Bacteria</taxon>
        <taxon>Bacillati</taxon>
        <taxon>Cyanobacteriota</taxon>
        <taxon>Cyanophyceae</taxon>
        <taxon>Acaryochloridales</taxon>
        <taxon>Acaryochloridaceae</taxon>
        <taxon>Acaryochloris</taxon>
    </lineage>
</organism>
<keyword evidence="3" id="KW-0143">Chaperone</keyword>
<evidence type="ECO:0000256" key="4">
    <source>
        <dbReference type="ARBA" id="ARBA00034320"/>
    </source>
</evidence>
<feature type="domain" description="CobW C-terminal" evidence="7">
    <location>
        <begin position="277"/>
        <end position="365"/>
    </location>
</feature>
<geneLocation type="plasmid" evidence="8 9">
    <name>pREB2</name>
</geneLocation>
<comment type="similarity">
    <text evidence="4">Belongs to the SIMIBI class G3E GTPase family. ZNG1 subfamily.</text>
</comment>
<evidence type="ECO:0000256" key="6">
    <source>
        <dbReference type="SAM" id="MobiDB-lite"/>
    </source>
</evidence>
<dbReference type="InterPro" id="IPR011629">
    <property type="entry name" value="CobW-like_C"/>
</dbReference>
<feature type="region of interest" description="Disordered" evidence="6">
    <location>
        <begin position="231"/>
        <end position="270"/>
    </location>
</feature>
<comment type="catalytic activity">
    <reaction evidence="5">
        <text>GTP + H2O = GDP + phosphate + H(+)</text>
        <dbReference type="Rhea" id="RHEA:19669"/>
        <dbReference type="ChEBI" id="CHEBI:15377"/>
        <dbReference type="ChEBI" id="CHEBI:15378"/>
        <dbReference type="ChEBI" id="CHEBI:37565"/>
        <dbReference type="ChEBI" id="CHEBI:43474"/>
        <dbReference type="ChEBI" id="CHEBI:58189"/>
    </reaction>
    <physiologicalReaction direction="left-to-right" evidence="5">
        <dbReference type="Rhea" id="RHEA:19670"/>
    </physiologicalReaction>
</comment>
<sequence>MTNSTASVQTSQSLDIKLPKKGMPVTIITGFLGSGKTTLLNHILNTSQDLKVAVLVNEFGDIDIDSQLLTTIDQDMVQLTNGCICCTINDDLVEAVYSVLEREEKIDHMVIETTGVADPLPIILTFVGSQLRDLTTLDSVITLVDSETFTPECFQSEAALNQITFGDIVVLNKTDLAADQKVEELEQWIREQKWGARLLRSQQGQVPLPLILDTTLFDPKAYEEEVKAFAEQGTHHDEHDHHHHDEHDHHHGEHDHHHHGDHDHHHHHSEHLTIDGFSSMAFESDRPFVLEKMQAFITDQLPEDVFRAKGFMWFEKNTSRYIFQLSGKRYTMDSDQWPDTPKNQLVFIGRNIDTAQLKQLLTDCLAP</sequence>
<keyword evidence="9" id="KW-1185">Reference proteome</keyword>
<dbReference type="SUPFAM" id="SSF90002">
    <property type="entry name" value="Hypothetical protein YjiA, C-terminal domain"/>
    <property type="match status" value="1"/>
</dbReference>
<evidence type="ECO:0000313" key="9">
    <source>
        <dbReference type="Proteomes" id="UP000000268"/>
    </source>
</evidence>
<evidence type="ECO:0000256" key="5">
    <source>
        <dbReference type="ARBA" id="ARBA00049117"/>
    </source>
</evidence>
<evidence type="ECO:0000313" key="8">
    <source>
        <dbReference type="EMBL" id="ABW31837.1"/>
    </source>
</evidence>
<dbReference type="SUPFAM" id="SSF52540">
    <property type="entry name" value="P-loop containing nucleoside triphosphate hydrolases"/>
    <property type="match status" value="1"/>
</dbReference>
<dbReference type="InterPro" id="IPR051316">
    <property type="entry name" value="Zinc-reg_GTPase_activator"/>
</dbReference>
<evidence type="ECO:0000256" key="1">
    <source>
        <dbReference type="ARBA" id="ARBA00022741"/>
    </source>
</evidence>
<dbReference type="InterPro" id="IPR027417">
    <property type="entry name" value="P-loop_NTPase"/>
</dbReference>
<dbReference type="Gene3D" id="3.30.1220.10">
    <property type="entry name" value="CobW-like, C-terminal domain"/>
    <property type="match status" value="1"/>
</dbReference>
<dbReference type="Pfam" id="PF07683">
    <property type="entry name" value="CobW_C"/>
    <property type="match status" value="1"/>
</dbReference>
<evidence type="ECO:0000256" key="2">
    <source>
        <dbReference type="ARBA" id="ARBA00022801"/>
    </source>
</evidence>
<dbReference type="GO" id="GO:0000166">
    <property type="term" value="F:nucleotide binding"/>
    <property type="evidence" value="ECO:0007669"/>
    <property type="project" value="UniProtKB-KW"/>
</dbReference>
<dbReference type="EMBL" id="CP000839">
    <property type="protein sequence ID" value="ABW31837.1"/>
    <property type="molecule type" value="Genomic_DNA"/>
</dbReference>
<dbReference type="InterPro" id="IPR003495">
    <property type="entry name" value="CobW/HypB/UreG_nucleotide-bd"/>
</dbReference>
<dbReference type="PANTHER" id="PTHR13748">
    <property type="entry name" value="COBW-RELATED"/>
    <property type="match status" value="1"/>
</dbReference>
<name>A8ZM68_ACAM1</name>
<protein>
    <submittedName>
        <fullName evidence="8">Cobalamin synthesis protein/P47K</fullName>
    </submittedName>
</protein>
<evidence type="ECO:0000259" key="7">
    <source>
        <dbReference type="SMART" id="SM00833"/>
    </source>
</evidence>
<proteinExistence type="inferred from homology"/>
<keyword evidence="2" id="KW-0378">Hydrolase</keyword>
<dbReference type="RefSeq" id="WP_012166989.1">
    <property type="nucleotide sequence ID" value="NC_009927.1"/>
</dbReference>
<keyword evidence="8" id="KW-0614">Plasmid</keyword>
<gene>
    <name evidence="8" type="ordered locus">AM1_B0112</name>
</gene>
<dbReference type="KEGG" id="amr:AM1_B0112"/>
<feature type="compositionally biased region" description="Basic and acidic residues" evidence="6">
    <location>
        <begin position="231"/>
        <end position="263"/>
    </location>
</feature>
<keyword evidence="1" id="KW-0547">Nucleotide-binding</keyword>
<dbReference type="CDD" id="cd03112">
    <property type="entry name" value="CobW-like"/>
    <property type="match status" value="1"/>
</dbReference>
<dbReference type="Proteomes" id="UP000000268">
    <property type="component" value="Plasmid pREB2"/>
</dbReference>
<dbReference type="InterPro" id="IPR036627">
    <property type="entry name" value="CobW-likC_sf"/>
</dbReference>
<evidence type="ECO:0000256" key="3">
    <source>
        <dbReference type="ARBA" id="ARBA00023186"/>
    </source>
</evidence>
<dbReference type="HOGENOM" id="CLU_017452_0_1_3"/>